<dbReference type="PROSITE" id="PS51192">
    <property type="entry name" value="HELICASE_ATP_BIND_1"/>
    <property type="match status" value="1"/>
</dbReference>
<dbReference type="PANTHER" id="PTHR47835:SF3">
    <property type="entry name" value="HELICASE FOR MEIOSIS 1"/>
    <property type="match status" value="1"/>
</dbReference>
<dbReference type="Gene3D" id="1.10.3380.10">
    <property type="entry name" value="Sec63 N-terminal domain-like domain"/>
    <property type="match status" value="1"/>
</dbReference>
<evidence type="ECO:0000259" key="3">
    <source>
        <dbReference type="PROSITE" id="PS51192"/>
    </source>
</evidence>
<keyword evidence="1" id="KW-0547">Nucleotide-binding</keyword>
<dbReference type="GO" id="GO:0003676">
    <property type="term" value="F:nucleic acid binding"/>
    <property type="evidence" value="ECO:0007669"/>
    <property type="project" value="InterPro"/>
</dbReference>
<dbReference type="InterPro" id="IPR014001">
    <property type="entry name" value="Helicase_ATP-bd"/>
</dbReference>
<evidence type="ECO:0000256" key="2">
    <source>
        <dbReference type="ARBA" id="ARBA00022840"/>
    </source>
</evidence>
<evidence type="ECO:0000256" key="1">
    <source>
        <dbReference type="ARBA" id="ARBA00022741"/>
    </source>
</evidence>
<dbReference type="InterPro" id="IPR011545">
    <property type="entry name" value="DEAD/DEAH_box_helicase_dom"/>
</dbReference>
<dbReference type="EMBL" id="HBHK01012109">
    <property type="protein sequence ID" value="CAD9682289.1"/>
    <property type="molecule type" value="Transcribed_RNA"/>
</dbReference>
<organism evidence="5">
    <name type="scientific">Mucochytrium quahogii</name>
    <dbReference type="NCBI Taxonomy" id="96639"/>
    <lineage>
        <taxon>Eukaryota</taxon>
        <taxon>Sar</taxon>
        <taxon>Stramenopiles</taxon>
        <taxon>Bigyra</taxon>
        <taxon>Labyrinthulomycetes</taxon>
        <taxon>Thraustochytrida</taxon>
        <taxon>Thraustochytriidae</taxon>
        <taxon>Mucochytrium</taxon>
    </lineage>
</organism>
<proteinExistence type="predicted"/>
<dbReference type="Gene3D" id="1.10.10.10">
    <property type="entry name" value="Winged helix-like DNA-binding domain superfamily/Winged helix DNA-binding domain"/>
    <property type="match status" value="1"/>
</dbReference>
<dbReference type="Pfam" id="PF00270">
    <property type="entry name" value="DEAD"/>
    <property type="match status" value="1"/>
</dbReference>
<dbReference type="SUPFAM" id="SSF158702">
    <property type="entry name" value="Sec63 N-terminal domain-like"/>
    <property type="match status" value="1"/>
</dbReference>
<evidence type="ECO:0000313" key="5">
    <source>
        <dbReference type="EMBL" id="CAD9682289.1"/>
    </source>
</evidence>
<name>A0A7S2RVX1_9STRA</name>
<gene>
    <name evidence="5" type="ORF">QSP1433_LOCUS7639</name>
</gene>
<protein>
    <submittedName>
        <fullName evidence="5">Uncharacterized protein</fullName>
    </submittedName>
</protein>
<dbReference type="InterPro" id="IPR027417">
    <property type="entry name" value="P-loop_NTPase"/>
</dbReference>
<dbReference type="GO" id="GO:0016787">
    <property type="term" value="F:hydrolase activity"/>
    <property type="evidence" value="ECO:0007669"/>
    <property type="project" value="UniProtKB-KW"/>
</dbReference>
<dbReference type="PANTHER" id="PTHR47835">
    <property type="entry name" value="HFM1, ATP DEPENDENT DNA HELICASE HOMOLOG"/>
    <property type="match status" value="1"/>
</dbReference>
<dbReference type="GO" id="GO:0043138">
    <property type="term" value="F:3'-5' DNA helicase activity"/>
    <property type="evidence" value="ECO:0007669"/>
    <property type="project" value="UniProtKB-EC"/>
</dbReference>
<sequence>MDALMSADVVFTTPEKLDVISRLWTSYKEFYSNLGLVMIDEVHLLSETKRGATLEAVVSRLGYVKSQVSAQNGSLRFVAVSATAPNLEDIAKWLGAPIPQGVLSFGPEFRPCPLDIVVRGFGYAQHSTQNEFLFDRSLNNSVLNVLNQYSDQQPSLVFCTSRKNARELAEKLSASRYGLMWTQGAYRQRSEMASGILDNEPLRCCIEQNAIGWHTAAIDSNNLRIVEEIFRAGLLSVLACTTTLAQGVNLPAHLVVIKNTKAYRGSGRGMENIPITTILQMTGRAGRPGFDTNGIAVIMTRKGDERRFQNLLAGLEPIESQLEKDMQEILVNEIVVGSIQTNPDAISWVESTFRFQAAKTHSETQRLKMIVVRNIQAIQDAKCAKISPDHTKIVPTELGEIVCRHYLRLNTALSFLPDFALPEEATYPLYPDDGNCIKHVLGVLSRAQEFEDLVLRRDQKSWLNEINWVSGRFRNKKNKCRVASIPDKIFQLLQAILGQIQPVAGGVLLFEIGKLGNVSCTCTSV</sequence>
<dbReference type="SUPFAM" id="SSF52540">
    <property type="entry name" value="P-loop containing nucleoside triphosphate hydrolases"/>
    <property type="match status" value="2"/>
</dbReference>
<feature type="domain" description="Helicase ATP-binding" evidence="3">
    <location>
        <begin position="1"/>
        <end position="102"/>
    </location>
</feature>
<dbReference type="GO" id="GO:0005524">
    <property type="term" value="F:ATP binding"/>
    <property type="evidence" value="ECO:0007669"/>
    <property type="project" value="UniProtKB-KW"/>
</dbReference>
<dbReference type="Pfam" id="PF00271">
    <property type="entry name" value="Helicase_C"/>
    <property type="match status" value="1"/>
</dbReference>
<dbReference type="Gene3D" id="3.40.50.300">
    <property type="entry name" value="P-loop containing nucleotide triphosphate hydrolases"/>
    <property type="match status" value="2"/>
</dbReference>
<dbReference type="SMART" id="SM00490">
    <property type="entry name" value="HELICc"/>
    <property type="match status" value="1"/>
</dbReference>
<dbReference type="InterPro" id="IPR036388">
    <property type="entry name" value="WH-like_DNA-bd_sf"/>
</dbReference>
<dbReference type="InterPro" id="IPR052247">
    <property type="entry name" value="Meiotic_Crossover_Helicase"/>
</dbReference>
<dbReference type="CDD" id="cd18795">
    <property type="entry name" value="SF2_C_Ski2"/>
    <property type="match status" value="1"/>
</dbReference>
<dbReference type="InterPro" id="IPR001650">
    <property type="entry name" value="Helicase_C-like"/>
</dbReference>
<accession>A0A7S2RVX1</accession>
<feature type="domain" description="Helicase C-terminal" evidence="4">
    <location>
        <begin position="137"/>
        <end position="334"/>
    </location>
</feature>
<keyword evidence="2" id="KW-0067">ATP-binding</keyword>
<evidence type="ECO:0000259" key="4">
    <source>
        <dbReference type="PROSITE" id="PS51194"/>
    </source>
</evidence>
<dbReference type="AlphaFoldDB" id="A0A7S2RVX1"/>
<dbReference type="PROSITE" id="PS51194">
    <property type="entry name" value="HELICASE_CTER"/>
    <property type="match status" value="1"/>
</dbReference>
<reference evidence="5" key="1">
    <citation type="submission" date="2021-01" db="EMBL/GenBank/DDBJ databases">
        <authorList>
            <person name="Corre E."/>
            <person name="Pelletier E."/>
            <person name="Niang G."/>
            <person name="Scheremetjew M."/>
            <person name="Finn R."/>
            <person name="Kale V."/>
            <person name="Holt S."/>
            <person name="Cochrane G."/>
            <person name="Meng A."/>
            <person name="Brown T."/>
            <person name="Cohen L."/>
        </authorList>
    </citation>
    <scope>NUCLEOTIDE SEQUENCE</scope>
    <source>
        <strain evidence="5">NY070348D</strain>
    </source>
</reference>